<keyword evidence="3" id="KW-1185">Reference proteome</keyword>
<proteinExistence type="predicted"/>
<protein>
    <submittedName>
        <fullName evidence="2">Uncharacterized protein</fullName>
    </submittedName>
</protein>
<evidence type="ECO:0000256" key="1">
    <source>
        <dbReference type="SAM" id="SignalP"/>
    </source>
</evidence>
<sequence>MRTNVLFGIILVVFMCFQFVSNQETSFELPVQLVGFPFIVGSVKLTNFLKKLGYSLSPEPFDAQEVEKYIVGEFGTRACVFERVCPI</sequence>
<keyword evidence="1" id="KW-0732">Signal</keyword>
<evidence type="ECO:0000313" key="3">
    <source>
        <dbReference type="Proteomes" id="UP000324832"/>
    </source>
</evidence>
<name>A0A5E4R3A5_9NEOP</name>
<dbReference type="EMBL" id="FZQP02006793">
    <property type="protein sequence ID" value="VVD03703.1"/>
    <property type="molecule type" value="Genomic_DNA"/>
</dbReference>
<feature type="signal peptide" evidence="1">
    <location>
        <begin position="1"/>
        <end position="22"/>
    </location>
</feature>
<organism evidence="2 3">
    <name type="scientific">Leptidea sinapis</name>
    <dbReference type="NCBI Taxonomy" id="189913"/>
    <lineage>
        <taxon>Eukaryota</taxon>
        <taxon>Metazoa</taxon>
        <taxon>Ecdysozoa</taxon>
        <taxon>Arthropoda</taxon>
        <taxon>Hexapoda</taxon>
        <taxon>Insecta</taxon>
        <taxon>Pterygota</taxon>
        <taxon>Neoptera</taxon>
        <taxon>Endopterygota</taxon>
        <taxon>Lepidoptera</taxon>
        <taxon>Glossata</taxon>
        <taxon>Ditrysia</taxon>
        <taxon>Papilionoidea</taxon>
        <taxon>Pieridae</taxon>
        <taxon>Dismorphiinae</taxon>
        <taxon>Leptidea</taxon>
    </lineage>
</organism>
<feature type="chain" id="PRO_5022956256" evidence="1">
    <location>
        <begin position="23"/>
        <end position="87"/>
    </location>
</feature>
<evidence type="ECO:0000313" key="2">
    <source>
        <dbReference type="EMBL" id="VVD03703.1"/>
    </source>
</evidence>
<dbReference type="Proteomes" id="UP000324832">
    <property type="component" value="Unassembled WGS sequence"/>
</dbReference>
<reference evidence="2 3" key="1">
    <citation type="submission" date="2017-07" db="EMBL/GenBank/DDBJ databases">
        <authorList>
            <person name="Talla V."/>
            <person name="Backstrom N."/>
        </authorList>
    </citation>
    <scope>NUCLEOTIDE SEQUENCE [LARGE SCALE GENOMIC DNA]</scope>
</reference>
<accession>A0A5E4R3A5</accession>
<gene>
    <name evidence="2" type="ORF">LSINAPIS_LOCUS13641</name>
</gene>
<dbReference type="AlphaFoldDB" id="A0A5E4R3A5"/>